<evidence type="ECO:0000256" key="4">
    <source>
        <dbReference type="ARBA" id="ARBA00023242"/>
    </source>
</evidence>
<keyword evidence="1 5" id="KW-0540">Nuclease</keyword>
<keyword evidence="4 5" id="KW-0539">Nucleus</keyword>
<dbReference type="PANTHER" id="PTHR13522:SF3">
    <property type="entry name" value="U6 SNRNA PHOSPHODIESTERASE 1"/>
    <property type="match status" value="1"/>
</dbReference>
<evidence type="ECO:0000256" key="3">
    <source>
        <dbReference type="ARBA" id="ARBA00023239"/>
    </source>
</evidence>
<dbReference type="InterPro" id="IPR027521">
    <property type="entry name" value="Usb1"/>
</dbReference>
<dbReference type="FunFam" id="3.90.1140.10:FF:000008">
    <property type="entry name" value="U6 snRNA phosphodiesterase"/>
    <property type="match status" value="1"/>
</dbReference>
<comment type="subcellular location">
    <subcellularLocation>
        <location evidence="5">Nucleus</location>
    </subcellularLocation>
</comment>
<sequence>MEALRASYGEASSDSDSDTSLPITTVIKTVSTPKTEAASVALPPPPLSLLTPPNSLDYLGSAQPGRVRSFPHVEGNYALHVYIPVYIPATAKKGVAMLLKKVSSSVPGLHVVDADIPLNVLARDNDKLEQIALGKEFHISLGRTIPIRVHQIDSIVAMLRQKLQFQKRYLIDFSTWEIFVNDDQTRTFLSMEVVAGGLAEIVKQIRCVNEVYRLHNLPEFYKDPRPHISVAWALGDVSDSLKIAIEEEMKRSIMGSSSQKFIFSCKFSGIECKIGNKLYKICKNLDE</sequence>
<dbReference type="EMBL" id="GGEC01018605">
    <property type="protein sequence ID" value="MBW99088.1"/>
    <property type="molecule type" value="Transcribed_RNA"/>
</dbReference>
<proteinExistence type="inferred from homology"/>
<dbReference type="GO" id="GO:0034477">
    <property type="term" value="P:U6 snRNA 3'-end processing"/>
    <property type="evidence" value="ECO:0007669"/>
    <property type="project" value="UniProtKB-UniRule"/>
</dbReference>
<reference evidence="7" key="1">
    <citation type="submission" date="2018-02" db="EMBL/GenBank/DDBJ databases">
        <title>Rhizophora mucronata_Transcriptome.</title>
        <authorList>
            <person name="Meera S.P."/>
            <person name="Sreeshan A."/>
            <person name="Augustine A."/>
        </authorList>
    </citation>
    <scope>NUCLEOTIDE SEQUENCE</scope>
    <source>
        <tissue evidence="7">Leaf</tissue>
    </source>
</reference>
<organism evidence="7">
    <name type="scientific">Rhizophora mucronata</name>
    <name type="common">Asiatic mangrove</name>
    <dbReference type="NCBI Taxonomy" id="61149"/>
    <lineage>
        <taxon>Eukaryota</taxon>
        <taxon>Viridiplantae</taxon>
        <taxon>Streptophyta</taxon>
        <taxon>Embryophyta</taxon>
        <taxon>Tracheophyta</taxon>
        <taxon>Spermatophyta</taxon>
        <taxon>Magnoliopsida</taxon>
        <taxon>eudicotyledons</taxon>
        <taxon>Gunneridae</taxon>
        <taxon>Pentapetalae</taxon>
        <taxon>rosids</taxon>
        <taxon>fabids</taxon>
        <taxon>Malpighiales</taxon>
        <taxon>Rhizophoraceae</taxon>
        <taxon>Rhizophora</taxon>
    </lineage>
</organism>
<feature type="active site" description="Proton donor/acceptor" evidence="5">
    <location>
        <position position="138"/>
    </location>
</feature>
<feature type="region of interest" description="Disordered" evidence="6">
    <location>
        <begin position="1"/>
        <end position="20"/>
    </location>
</feature>
<feature type="active site" description="Proton donor/acceptor" evidence="5">
    <location>
        <position position="227"/>
    </location>
</feature>
<dbReference type="GO" id="GO:0016829">
    <property type="term" value="F:lyase activity"/>
    <property type="evidence" value="ECO:0007669"/>
    <property type="project" value="UniProtKB-KW"/>
</dbReference>
<dbReference type="HAMAP" id="MF_03040">
    <property type="entry name" value="USB1"/>
    <property type="match status" value="1"/>
</dbReference>
<feature type="compositionally biased region" description="Polar residues" evidence="6">
    <location>
        <begin position="10"/>
        <end position="20"/>
    </location>
</feature>
<accession>A0A2P2K062</accession>
<evidence type="ECO:0000256" key="5">
    <source>
        <dbReference type="HAMAP-Rule" id="MF_03040"/>
    </source>
</evidence>
<dbReference type="Gene3D" id="3.90.1140.10">
    <property type="entry name" value="Cyclic phosphodiesterase"/>
    <property type="match status" value="1"/>
</dbReference>
<comment type="function">
    <text evidence="5">Phosphodiesterase responsible for the U6 snRNA 3' end processing. Acts as an exoribonuclease (RNase) responsible for trimming the poly(U) tract of the last nucleotides in the pre-U6 snRNA molecule, leading to the formation of mature U6 snRNA.</text>
</comment>
<dbReference type="GO" id="GO:1990838">
    <property type="term" value="F:poly(U)-specific exoribonuclease activity, producing 3' uridine cyclic phosphate ends"/>
    <property type="evidence" value="ECO:0007669"/>
    <property type="project" value="UniProtKB-UniRule"/>
</dbReference>
<evidence type="ECO:0000256" key="1">
    <source>
        <dbReference type="ARBA" id="ARBA00022722"/>
    </source>
</evidence>
<dbReference type="PANTHER" id="PTHR13522">
    <property type="entry name" value="U6 SNRNA PHOSPHODIESTERASE 1"/>
    <property type="match status" value="1"/>
</dbReference>
<dbReference type="AlphaFoldDB" id="A0A2P2K062"/>
<dbReference type="EC" id="3.1.4.-" evidence="5"/>
<dbReference type="GO" id="GO:0005634">
    <property type="term" value="C:nucleus"/>
    <property type="evidence" value="ECO:0007669"/>
    <property type="project" value="UniProtKB-SubCell"/>
</dbReference>
<dbReference type="Pfam" id="PF09749">
    <property type="entry name" value="HVSL"/>
    <property type="match status" value="1"/>
</dbReference>
<protein>
    <recommendedName>
        <fullName evidence="5">U6 snRNA phosphodiesterase</fullName>
        <ecNumber evidence="5">3.1.4.-</ecNumber>
    </recommendedName>
</protein>
<evidence type="ECO:0000256" key="6">
    <source>
        <dbReference type="SAM" id="MobiDB-lite"/>
    </source>
</evidence>
<comment type="similarity">
    <text evidence="5">Belongs to the 2H phosphoesterase superfamily. USB1 family.</text>
</comment>
<evidence type="ECO:0000313" key="7">
    <source>
        <dbReference type="EMBL" id="MBW99088.1"/>
    </source>
</evidence>
<keyword evidence="3" id="KW-0456">Lyase</keyword>
<name>A0A2P2K062_RHIMU</name>
<evidence type="ECO:0000256" key="2">
    <source>
        <dbReference type="ARBA" id="ARBA00022801"/>
    </source>
</evidence>
<keyword evidence="2 5" id="KW-0378">Hydrolase</keyword>